<comment type="caution">
    <text evidence="1">The sequence shown here is derived from an EMBL/GenBank/DDBJ whole genome shotgun (WGS) entry which is preliminary data.</text>
</comment>
<sequence>MCNNLDPFPVVFDHQIKTGVLDYHRVIKKSKSHNVSGMCNNPDPFPIVFGHQIETGVLDYHRVIKKSKSHNVSCMYNNPNPFPVVFGHQIETGVLDYHRVIKKSKSHNVSVMCNNPDPIPVVFGHQIETSVLDYHRVIRKSKIHNVSVPKSNHKHGGVVALQSMLLGAEGSSSVGSDGWVAVRVMMLVVVGDVERARNLSCVSFFYTYLHPFTSLLYIPTPFTSLSLSLSLSLISLAVGSRDLSATIPTSFGTIDLQRMLFSSMVQKMKFLPRFR</sequence>
<protein>
    <submittedName>
        <fullName evidence="1">Uncharacterized protein</fullName>
    </submittedName>
</protein>
<reference evidence="1 2" key="2">
    <citation type="journal article" date="2022" name="Mol. Ecol. Resour.">
        <title>The genomes of chicory, endive, great burdock and yacon provide insights into Asteraceae paleo-polyploidization history and plant inulin production.</title>
        <authorList>
            <person name="Fan W."/>
            <person name="Wang S."/>
            <person name="Wang H."/>
            <person name="Wang A."/>
            <person name="Jiang F."/>
            <person name="Liu H."/>
            <person name="Zhao H."/>
            <person name="Xu D."/>
            <person name="Zhang Y."/>
        </authorList>
    </citation>
    <scope>NUCLEOTIDE SEQUENCE [LARGE SCALE GENOMIC DNA]</scope>
    <source>
        <strain evidence="2">cv. Yunnan</strain>
        <tissue evidence="1">Leaves</tissue>
    </source>
</reference>
<organism evidence="1 2">
    <name type="scientific">Smallanthus sonchifolius</name>
    <dbReference type="NCBI Taxonomy" id="185202"/>
    <lineage>
        <taxon>Eukaryota</taxon>
        <taxon>Viridiplantae</taxon>
        <taxon>Streptophyta</taxon>
        <taxon>Embryophyta</taxon>
        <taxon>Tracheophyta</taxon>
        <taxon>Spermatophyta</taxon>
        <taxon>Magnoliopsida</taxon>
        <taxon>eudicotyledons</taxon>
        <taxon>Gunneridae</taxon>
        <taxon>Pentapetalae</taxon>
        <taxon>asterids</taxon>
        <taxon>campanulids</taxon>
        <taxon>Asterales</taxon>
        <taxon>Asteraceae</taxon>
        <taxon>Asteroideae</taxon>
        <taxon>Heliantheae alliance</taxon>
        <taxon>Millerieae</taxon>
        <taxon>Smallanthus</taxon>
    </lineage>
</organism>
<reference evidence="2" key="1">
    <citation type="journal article" date="2022" name="Mol. Ecol. Resour.">
        <title>The genomes of chicory, endive, great burdock and yacon provide insights into Asteraceae palaeo-polyploidization history and plant inulin production.</title>
        <authorList>
            <person name="Fan W."/>
            <person name="Wang S."/>
            <person name="Wang H."/>
            <person name="Wang A."/>
            <person name="Jiang F."/>
            <person name="Liu H."/>
            <person name="Zhao H."/>
            <person name="Xu D."/>
            <person name="Zhang Y."/>
        </authorList>
    </citation>
    <scope>NUCLEOTIDE SEQUENCE [LARGE SCALE GENOMIC DNA]</scope>
    <source>
        <strain evidence="2">cv. Yunnan</strain>
    </source>
</reference>
<evidence type="ECO:0000313" key="1">
    <source>
        <dbReference type="EMBL" id="KAI3821508.1"/>
    </source>
</evidence>
<keyword evidence="2" id="KW-1185">Reference proteome</keyword>
<accession>A0ACB9JP56</accession>
<dbReference type="EMBL" id="CM042020">
    <property type="protein sequence ID" value="KAI3821508.1"/>
    <property type="molecule type" value="Genomic_DNA"/>
</dbReference>
<name>A0ACB9JP56_9ASTR</name>
<gene>
    <name evidence="1" type="ORF">L1987_09076</name>
</gene>
<evidence type="ECO:0000313" key="2">
    <source>
        <dbReference type="Proteomes" id="UP001056120"/>
    </source>
</evidence>
<dbReference type="Proteomes" id="UP001056120">
    <property type="component" value="Linkage Group LG03"/>
</dbReference>
<proteinExistence type="predicted"/>